<keyword evidence="2" id="KW-1185">Reference proteome</keyword>
<proteinExistence type="predicted"/>
<dbReference type="Proteomes" id="UP001430953">
    <property type="component" value="Unassembled WGS sequence"/>
</dbReference>
<reference evidence="1 2" key="1">
    <citation type="submission" date="2023-03" db="EMBL/GenBank/DDBJ databases">
        <title>High recombination rates correlate with genetic variation in Cardiocondyla obscurior ants.</title>
        <authorList>
            <person name="Errbii M."/>
        </authorList>
    </citation>
    <scope>NUCLEOTIDE SEQUENCE [LARGE SCALE GENOMIC DNA]</scope>
    <source>
        <strain evidence="1">Alpha-2009</strain>
        <tissue evidence="1">Whole body</tissue>
    </source>
</reference>
<accession>A0AAW2EBQ3</accession>
<protein>
    <submittedName>
        <fullName evidence="1">Uncharacterized protein</fullName>
    </submittedName>
</protein>
<sequence length="137" mass="15951">MPVAIKQEKSPMGHEKQNVLARLSNVPSKIEKVDYRLTRGTCCSNKSGFILFFSLYNSIHDSALLLFFYVTENLYIYINNSKNNNKRNSAFRDCSRHSYCCCFLENFPGDHSFVDRTRDLSLLSVPVIQTRREARWN</sequence>
<evidence type="ECO:0000313" key="2">
    <source>
        <dbReference type="Proteomes" id="UP001430953"/>
    </source>
</evidence>
<comment type="caution">
    <text evidence="1">The sequence shown here is derived from an EMBL/GenBank/DDBJ whole genome shotgun (WGS) entry which is preliminary data.</text>
</comment>
<dbReference type="EMBL" id="JADYXP020000025">
    <property type="protein sequence ID" value="KAL0100667.1"/>
    <property type="molecule type" value="Genomic_DNA"/>
</dbReference>
<name>A0AAW2EBQ3_9HYME</name>
<gene>
    <name evidence="1" type="ORF">PUN28_019218</name>
</gene>
<evidence type="ECO:0000313" key="1">
    <source>
        <dbReference type="EMBL" id="KAL0100667.1"/>
    </source>
</evidence>
<organism evidence="1 2">
    <name type="scientific">Cardiocondyla obscurior</name>
    <dbReference type="NCBI Taxonomy" id="286306"/>
    <lineage>
        <taxon>Eukaryota</taxon>
        <taxon>Metazoa</taxon>
        <taxon>Ecdysozoa</taxon>
        <taxon>Arthropoda</taxon>
        <taxon>Hexapoda</taxon>
        <taxon>Insecta</taxon>
        <taxon>Pterygota</taxon>
        <taxon>Neoptera</taxon>
        <taxon>Endopterygota</taxon>
        <taxon>Hymenoptera</taxon>
        <taxon>Apocrita</taxon>
        <taxon>Aculeata</taxon>
        <taxon>Formicoidea</taxon>
        <taxon>Formicidae</taxon>
        <taxon>Myrmicinae</taxon>
        <taxon>Cardiocondyla</taxon>
    </lineage>
</organism>
<dbReference type="AlphaFoldDB" id="A0AAW2EBQ3"/>